<comment type="caution">
    <text evidence="1">The sequence shown here is derived from an EMBL/GenBank/DDBJ whole genome shotgun (WGS) entry which is preliminary data.</text>
</comment>
<dbReference type="EMBL" id="BPLQ01008057">
    <property type="protein sequence ID" value="GIY34412.1"/>
    <property type="molecule type" value="Genomic_DNA"/>
</dbReference>
<evidence type="ECO:0000313" key="1">
    <source>
        <dbReference type="EMBL" id="GIY34412.1"/>
    </source>
</evidence>
<gene>
    <name evidence="1" type="ORF">CDAR_35611</name>
</gene>
<dbReference type="Proteomes" id="UP001054837">
    <property type="component" value="Unassembled WGS sequence"/>
</dbReference>
<dbReference type="AlphaFoldDB" id="A0AAV4SPR1"/>
<reference evidence="1 2" key="1">
    <citation type="submission" date="2021-06" db="EMBL/GenBank/DDBJ databases">
        <title>Caerostris darwini draft genome.</title>
        <authorList>
            <person name="Kono N."/>
            <person name="Arakawa K."/>
        </authorList>
    </citation>
    <scope>NUCLEOTIDE SEQUENCE [LARGE SCALE GENOMIC DNA]</scope>
</reference>
<accession>A0AAV4SPR1</accession>
<sequence>STRGVCGPVDRTVPNCDVTKIKCSVSPEKWNVIVHTQAESRATDFNNTKVPVDRIAADEWGRRGGGLCSIGKSTSVDMSRQNDKLPREAGVICLTVNKALSRVTRRPSFPEKSGAPDAVSGEELIRNFSLPPEILFAVSVEKLRKLSLARFYVKREPDPISPRRDDKVKI</sequence>
<protein>
    <submittedName>
        <fullName evidence="1">Uncharacterized protein</fullName>
    </submittedName>
</protein>
<name>A0AAV4SPR1_9ARAC</name>
<organism evidence="1 2">
    <name type="scientific">Caerostris darwini</name>
    <dbReference type="NCBI Taxonomy" id="1538125"/>
    <lineage>
        <taxon>Eukaryota</taxon>
        <taxon>Metazoa</taxon>
        <taxon>Ecdysozoa</taxon>
        <taxon>Arthropoda</taxon>
        <taxon>Chelicerata</taxon>
        <taxon>Arachnida</taxon>
        <taxon>Araneae</taxon>
        <taxon>Araneomorphae</taxon>
        <taxon>Entelegynae</taxon>
        <taxon>Araneoidea</taxon>
        <taxon>Araneidae</taxon>
        <taxon>Caerostris</taxon>
    </lineage>
</organism>
<evidence type="ECO:0000313" key="2">
    <source>
        <dbReference type="Proteomes" id="UP001054837"/>
    </source>
</evidence>
<feature type="non-terminal residue" evidence="1">
    <location>
        <position position="1"/>
    </location>
</feature>
<keyword evidence="2" id="KW-1185">Reference proteome</keyword>
<proteinExistence type="predicted"/>